<reference evidence="5 6" key="1">
    <citation type="submission" date="2018-06" db="EMBL/GenBank/DDBJ databases">
        <authorList>
            <consortium name="Pathogen Informatics"/>
            <person name="Doyle S."/>
        </authorList>
    </citation>
    <scope>NUCLEOTIDE SEQUENCE [LARGE SCALE GENOMIC DNA]</scope>
    <source>
        <strain evidence="5 6">NCTC12360</strain>
    </source>
</reference>
<evidence type="ECO:0008006" key="7">
    <source>
        <dbReference type="Google" id="ProtNLM"/>
    </source>
</evidence>
<dbReference type="GO" id="GO:0003677">
    <property type="term" value="F:DNA binding"/>
    <property type="evidence" value="ECO:0007669"/>
    <property type="project" value="UniProtKB-KW"/>
</dbReference>
<gene>
    <name evidence="5" type="ORF">NCTC12360_03795</name>
</gene>
<evidence type="ECO:0000313" key="6">
    <source>
        <dbReference type="Proteomes" id="UP000254807"/>
    </source>
</evidence>
<sequence length="122" mass="14067">MSELTKAEYQVIYYFYELNQALTKHELLERLPILNQNTTAAVISSLLNKGYLTVAEIKYSQNVLARAYRPSISYVDFIKDEYGEVAVEKLVNHVVSSLNTKQQTEYFLNLIKERKNAINNNG</sequence>
<name>A0A376L6L7_ENTGA</name>
<dbReference type="Proteomes" id="UP000254807">
    <property type="component" value="Unassembled WGS sequence"/>
</dbReference>
<protein>
    <recommendedName>
        <fullName evidence="7">Transcriptional regulator</fullName>
    </recommendedName>
</protein>
<dbReference type="RefSeq" id="WP_060815238.1">
    <property type="nucleotide sequence ID" value="NZ_JARPZP010000036.1"/>
</dbReference>
<keyword evidence="3" id="KW-0238">DNA-binding</keyword>
<dbReference type="InterPro" id="IPR036388">
    <property type="entry name" value="WH-like_DNA-bd_sf"/>
</dbReference>
<evidence type="ECO:0000256" key="3">
    <source>
        <dbReference type="ARBA" id="ARBA00023125"/>
    </source>
</evidence>
<evidence type="ECO:0000256" key="1">
    <source>
        <dbReference type="ARBA" id="ARBA00011046"/>
    </source>
</evidence>
<accession>A0A376L6L7</accession>
<dbReference type="GO" id="GO:0045892">
    <property type="term" value="P:negative regulation of DNA-templated transcription"/>
    <property type="evidence" value="ECO:0007669"/>
    <property type="project" value="InterPro"/>
</dbReference>
<dbReference type="InterPro" id="IPR036390">
    <property type="entry name" value="WH_DNA-bd_sf"/>
</dbReference>
<proteinExistence type="inferred from homology"/>
<evidence type="ECO:0000256" key="2">
    <source>
        <dbReference type="ARBA" id="ARBA00023015"/>
    </source>
</evidence>
<dbReference type="SUPFAM" id="SSF46785">
    <property type="entry name" value="Winged helix' DNA-binding domain"/>
    <property type="match status" value="1"/>
</dbReference>
<dbReference type="EMBL" id="UFYW01000002">
    <property type="protein sequence ID" value="STF08799.1"/>
    <property type="molecule type" value="Genomic_DNA"/>
</dbReference>
<keyword evidence="6" id="KW-1185">Reference proteome</keyword>
<dbReference type="Gene3D" id="1.10.10.10">
    <property type="entry name" value="Winged helix-like DNA-binding domain superfamily/Winged helix DNA-binding domain"/>
    <property type="match status" value="1"/>
</dbReference>
<dbReference type="AlphaFoldDB" id="A0A376L6L7"/>
<evidence type="ECO:0000256" key="4">
    <source>
        <dbReference type="ARBA" id="ARBA00023163"/>
    </source>
</evidence>
<keyword evidence="2" id="KW-0805">Transcription regulation</keyword>
<comment type="similarity">
    <text evidence="1">Belongs to the BlaI transcriptional regulatory family.</text>
</comment>
<organism evidence="5 6">
    <name type="scientific">Enterococcus gallinarum</name>
    <dbReference type="NCBI Taxonomy" id="1353"/>
    <lineage>
        <taxon>Bacteria</taxon>
        <taxon>Bacillati</taxon>
        <taxon>Bacillota</taxon>
        <taxon>Bacilli</taxon>
        <taxon>Lactobacillales</taxon>
        <taxon>Enterococcaceae</taxon>
        <taxon>Enterococcus</taxon>
    </lineage>
</organism>
<evidence type="ECO:0000313" key="5">
    <source>
        <dbReference type="EMBL" id="STF08799.1"/>
    </source>
</evidence>
<dbReference type="InterPro" id="IPR005650">
    <property type="entry name" value="BlaI_family"/>
</dbReference>
<dbReference type="Pfam" id="PF03965">
    <property type="entry name" value="Penicillinase_R"/>
    <property type="match status" value="1"/>
</dbReference>
<keyword evidence="4" id="KW-0804">Transcription</keyword>